<dbReference type="EMBL" id="CP001997">
    <property type="protein sequence ID" value="ADE57535.1"/>
    <property type="molecule type" value="Genomic_DNA"/>
</dbReference>
<dbReference type="RefSeq" id="WP_013048798.1">
    <property type="nucleotide sequence ID" value="NC_014011.1"/>
</dbReference>
<evidence type="ECO:0000256" key="7">
    <source>
        <dbReference type="HAMAP-Rule" id="MF_00503"/>
    </source>
</evidence>
<reference evidence="11 12" key="1">
    <citation type="journal article" date="2010" name="Stand. Genomic Sci.">
        <title>Complete genome sequence of Aminobacterium colombiense type strain (ALA-1).</title>
        <authorList>
            <person name="Chertkov O."/>
            <person name="Sikorski J."/>
            <person name="Brambilla E."/>
            <person name="Lapidus A."/>
            <person name="Copeland A."/>
            <person name="Glavina Del Rio T."/>
            <person name="Nolan M."/>
            <person name="Lucas S."/>
            <person name="Tice H."/>
            <person name="Cheng J.F."/>
            <person name="Han C."/>
            <person name="Detter J.C."/>
            <person name="Bruce D."/>
            <person name="Tapia R."/>
            <person name="Goodwin L."/>
            <person name="Pitluck S."/>
            <person name="Liolios K."/>
            <person name="Ivanova N."/>
            <person name="Mavromatis K."/>
            <person name="Ovchinnikova G."/>
            <person name="Pati A."/>
            <person name="Chen A."/>
            <person name="Palaniappan K."/>
            <person name="Land M."/>
            <person name="Hauser L."/>
            <person name="Chang Y.J."/>
            <person name="Jeffries C.D."/>
            <person name="Spring S."/>
            <person name="Rohde M."/>
            <person name="Goker M."/>
            <person name="Bristow J."/>
            <person name="Eisen J.A."/>
            <person name="Markowitz V."/>
            <person name="Hugenholtz P."/>
            <person name="Kyrpides N.C."/>
            <person name="Klenk H.P."/>
        </authorList>
    </citation>
    <scope>NUCLEOTIDE SEQUENCE [LARGE SCALE GENOMIC DNA]</scope>
    <source>
        <strain evidence="12">DSM 12261 / ALA-1</strain>
    </source>
</reference>
<dbReference type="GO" id="GO:0019843">
    <property type="term" value="F:rRNA binding"/>
    <property type="evidence" value="ECO:0007669"/>
    <property type="project" value="UniProtKB-UniRule"/>
</dbReference>
<dbReference type="HOGENOM" id="CLU_078938_3_0_0"/>
<dbReference type="Pfam" id="PF01281">
    <property type="entry name" value="Ribosomal_L9_N"/>
    <property type="match status" value="1"/>
</dbReference>
<evidence type="ECO:0000256" key="2">
    <source>
        <dbReference type="ARBA" id="ARBA00022730"/>
    </source>
</evidence>
<dbReference type="InterPro" id="IPR036791">
    <property type="entry name" value="Ribosomal_bL9_C_sf"/>
</dbReference>
<keyword evidence="12" id="KW-1185">Reference proteome</keyword>
<feature type="coiled-coil region" evidence="8">
    <location>
        <begin position="48"/>
        <end position="75"/>
    </location>
</feature>
<dbReference type="GO" id="GO:0003735">
    <property type="term" value="F:structural constituent of ribosome"/>
    <property type="evidence" value="ECO:0007669"/>
    <property type="project" value="InterPro"/>
</dbReference>
<dbReference type="InterPro" id="IPR000244">
    <property type="entry name" value="Ribosomal_bL9"/>
</dbReference>
<evidence type="ECO:0000256" key="3">
    <source>
        <dbReference type="ARBA" id="ARBA00022884"/>
    </source>
</evidence>
<comment type="similarity">
    <text evidence="1 7">Belongs to the bacterial ribosomal protein bL9 family.</text>
</comment>
<dbReference type="GO" id="GO:0005840">
    <property type="term" value="C:ribosome"/>
    <property type="evidence" value="ECO:0007669"/>
    <property type="project" value="UniProtKB-KW"/>
</dbReference>
<dbReference type="SUPFAM" id="SSF55658">
    <property type="entry name" value="L9 N-domain-like"/>
    <property type="match status" value="1"/>
</dbReference>
<proteinExistence type="inferred from homology"/>
<dbReference type="STRING" id="572547.Amico_1418"/>
<evidence type="ECO:0000256" key="1">
    <source>
        <dbReference type="ARBA" id="ARBA00010605"/>
    </source>
</evidence>
<feature type="domain" description="Ribosomal protein L9" evidence="9">
    <location>
        <begin position="1"/>
        <end position="46"/>
    </location>
</feature>
<keyword evidence="2 7" id="KW-0699">rRNA-binding</keyword>
<evidence type="ECO:0000259" key="9">
    <source>
        <dbReference type="Pfam" id="PF01281"/>
    </source>
</evidence>
<name>D5EG53_AMICL</name>
<dbReference type="Gene3D" id="3.40.5.10">
    <property type="entry name" value="Ribosomal protein L9, N-terminal domain"/>
    <property type="match status" value="1"/>
</dbReference>
<dbReference type="InterPro" id="IPR020070">
    <property type="entry name" value="Ribosomal_bL9_N"/>
</dbReference>
<dbReference type="OrthoDB" id="9788336at2"/>
<keyword evidence="3 7" id="KW-0694">RNA-binding</keyword>
<evidence type="ECO:0000256" key="5">
    <source>
        <dbReference type="ARBA" id="ARBA00023274"/>
    </source>
</evidence>
<dbReference type="InterPro" id="IPR036935">
    <property type="entry name" value="Ribosomal_bL9_N_sf"/>
</dbReference>
<keyword evidence="8" id="KW-0175">Coiled coil</keyword>
<dbReference type="eggNOG" id="COG0359">
    <property type="taxonomic scope" value="Bacteria"/>
</dbReference>
<feature type="domain" description="Large ribosomal subunit protein bL9 C-terminal" evidence="10">
    <location>
        <begin position="63"/>
        <end position="147"/>
    </location>
</feature>
<dbReference type="GO" id="GO:0006412">
    <property type="term" value="P:translation"/>
    <property type="evidence" value="ECO:0007669"/>
    <property type="project" value="UniProtKB-UniRule"/>
</dbReference>
<dbReference type="HAMAP" id="MF_00503">
    <property type="entry name" value="Ribosomal_bL9"/>
    <property type="match status" value="1"/>
</dbReference>
<evidence type="ECO:0000313" key="11">
    <source>
        <dbReference type="EMBL" id="ADE57535.1"/>
    </source>
</evidence>
<evidence type="ECO:0000256" key="6">
    <source>
        <dbReference type="ARBA" id="ARBA00035292"/>
    </source>
</evidence>
<dbReference type="InterPro" id="IPR009027">
    <property type="entry name" value="Ribosomal_bL9/RNase_H1_N"/>
</dbReference>
<dbReference type="KEGG" id="aco:Amico_1418"/>
<keyword evidence="4 7" id="KW-0689">Ribosomal protein</keyword>
<dbReference type="Pfam" id="PF03948">
    <property type="entry name" value="Ribosomal_L9_C"/>
    <property type="match status" value="1"/>
</dbReference>
<organism evidence="11 12">
    <name type="scientific">Aminobacterium colombiense (strain DSM 12261 / ALA-1)</name>
    <dbReference type="NCBI Taxonomy" id="572547"/>
    <lineage>
        <taxon>Bacteria</taxon>
        <taxon>Thermotogati</taxon>
        <taxon>Synergistota</taxon>
        <taxon>Synergistia</taxon>
        <taxon>Synergistales</taxon>
        <taxon>Aminobacteriaceae</taxon>
        <taxon>Aminobacterium</taxon>
    </lineage>
</organism>
<evidence type="ECO:0000256" key="4">
    <source>
        <dbReference type="ARBA" id="ARBA00022980"/>
    </source>
</evidence>
<gene>
    <name evidence="7" type="primary">rplI</name>
    <name evidence="11" type="ordered locus">Amico_1418</name>
</gene>
<accession>D5EG53</accession>
<dbReference type="InterPro" id="IPR020069">
    <property type="entry name" value="Ribosomal_bL9_C"/>
</dbReference>
<keyword evidence="5 7" id="KW-0687">Ribonucleoprotein</keyword>
<protein>
    <recommendedName>
        <fullName evidence="6 7">Large ribosomal subunit protein bL9</fullName>
    </recommendedName>
</protein>
<dbReference type="Proteomes" id="UP000002366">
    <property type="component" value="Chromosome"/>
</dbReference>
<dbReference type="NCBIfam" id="TIGR00158">
    <property type="entry name" value="L9"/>
    <property type="match status" value="1"/>
</dbReference>
<comment type="function">
    <text evidence="7">Binds to the 23S rRNA.</text>
</comment>
<dbReference type="SUPFAM" id="SSF55653">
    <property type="entry name" value="Ribosomal protein L9 C-domain"/>
    <property type="match status" value="1"/>
</dbReference>
<dbReference type="GO" id="GO:1990904">
    <property type="term" value="C:ribonucleoprotein complex"/>
    <property type="evidence" value="ECO:0007669"/>
    <property type="project" value="UniProtKB-KW"/>
</dbReference>
<evidence type="ECO:0000259" key="10">
    <source>
        <dbReference type="Pfam" id="PF03948"/>
    </source>
</evidence>
<dbReference type="PANTHER" id="PTHR21368">
    <property type="entry name" value="50S RIBOSOMAL PROTEIN L9"/>
    <property type="match status" value="1"/>
</dbReference>
<sequence length="148" mass="16598">MKVILKEDVAKLGSKGDLIETSDGYARNYLFPRGLAEEATPAKLKEWKKVKEARERKEEKMLAEAQAKSRKLQGKRVIVKASAGESGKLFGSVTNGHIEEALKNQLDVSIDKKDIRLDENIRNTGNYSFTVKLYQGVEARMTVKVEAE</sequence>
<evidence type="ECO:0000256" key="8">
    <source>
        <dbReference type="SAM" id="Coils"/>
    </source>
</evidence>
<evidence type="ECO:0000313" key="12">
    <source>
        <dbReference type="Proteomes" id="UP000002366"/>
    </source>
</evidence>
<dbReference type="AlphaFoldDB" id="D5EG53"/>
<dbReference type="InterPro" id="IPR020594">
    <property type="entry name" value="Ribosomal_bL9_bac/chp"/>
</dbReference>
<dbReference type="Gene3D" id="3.10.430.100">
    <property type="entry name" value="Ribosomal protein L9, C-terminal domain"/>
    <property type="match status" value="1"/>
</dbReference>